<evidence type="ECO:0000259" key="4">
    <source>
        <dbReference type="PROSITE" id="PS50850"/>
    </source>
</evidence>
<organism evidence="5 6">
    <name type="scientific">Steinernema glaseri</name>
    <dbReference type="NCBI Taxonomy" id="37863"/>
    <lineage>
        <taxon>Eukaryota</taxon>
        <taxon>Metazoa</taxon>
        <taxon>Ecdysozoa</taxon>
        <taxon>Nematoda</taxon>
        <taxon>Chromadorea</taxon>
        <taxon>Rhabditida</taxon>
        <taxon>Tylenchina</taxon>
        <taxon>Panagrolaimomorpha</taxon>
        <taxon>Strongyloidoidea</taxon>
        <taxon>Steinernematidae</taxon>
        <taxon>Steinernema</taxon>
    </lineage>
</organism>
<keyword evidence="5" id="KW-1185">Reference proteome</keyword>
<dbReference type="PANTHER" id="PTHR45757">
    <property type="entry name" value="PROTEIN CBG23364-RELATED"/>
    <property type="match status" value="1"/>
</dbReference>
<dbReference type="InterPro" id="IPR020846">
    <property type="entry name" value="MFS_dom"/>
</dbReference>
<feature type="transmembrane region" description="Helical" evidence="2">
    <location>
        <begin position="65"/>
        <end position="83"/>
    </location>
</feature>
<dbReference type="Proteomes" id="UP000095287">
    <property type="component" value="Unplaced"/>
</dbReference>
<comment type="subcellular location">
    <subcellularLocation>
        <location evidence="1">Membrane</location>
        <topology evidence="1">Multi-pass membrane protein</topology>
    </subcellularLocation>
</comment>
<dbReference type="SUPFAM" id="SSF103473">
    <property type="entry name" value="MFS general substrate transporter"/>
    <property type="match status" value="1"/>
</dbReference>
<feature type="signal peptide" evidence="3">
    <location>
        <begin position="1"/>
        <end position="20"/>
    </location>
</feature>
<keyword evidence="2" id="KW-1133">Transmembrane helix</keyword>
<evidence type="ECO:0000256" key="2">
    <source>
        <dbReference type="SAM" id="Phobius"/>
    </source>
</evidence>
<protein>
    <submittedName>
        <fullName evidence="6">MFS domain-containing protein</fullName>
    </submittedName>
</protein>
<dbReference type="PROSITE" id="PS50850">
    <property type="entry name" value="MFS"/>
    <property type="match status" value="1"/>
</dbReference>
<keyword evidence="2" id="KW-0812">Transmembrane</keyword>
<dbReference type="WBParaSite" id="L893_g19105.t1">
    <property type="protein sequence ID" value="L893_g19105.t1"/>
    <property type="gene ID" value="L893_g19105"/>
</dbReference>
<dbReference type="GO" id="GO:0022857">
    <property type="term" value="F:transmembrane transporter activity"/>
    <property type="evidence" value="ECO:0007669"/>
    <property type="project" value="InterPro"/>
</dbReference>
<dbReference type="Pfam" id="PF07690">
    <property type="entry name" value="MFS_1"/>
    <property type="match status" value="1"/>
</dbReference>
<evidence type="ECO:0000313" key="5">
    <source>
        <dbReference type="Proteomes" id="UP000095287"/>
    </source>
</evidence>
<dbReference type="Gene3D" id="1.20.1250.20">
    <property type="entry name" value="MFS general substrate transporter like domains"/>
    <property type="match status" value="2"/>
</dbReference>
<evidence type="ECO:0000256" key="1">
    <source>
        <dbReference type="ARBA" id="ARBA00004141"/>
    </source>
</evidence>
<dbReference type="GO" id="GO:0016020">
    <property type="term" value="C:membrane"/>
    <property type="evidence" value="ECO:0007669"/>
    <property type="project" value="UniProtKB-SubCell"/>
</dbReference>
<feature type="domain" description="Major facilitator superfamily (MFS) profile" evidence="4">
    <location>
        <begin position="1"/>
        <end position="195"/>
    </location>
</feature>
<dbReference type="AlphaFoldDB" id="A0A1I7YRW6"/>
<evidence type="ECO:0000256" key="3">
    <source>
        <dbReference type="SAM" id="SignalP"/>
    </source>
</evidence>
<accession>A0A1I7YRW6</accession>
<feature type="transmembrane region" description="Helical" evidence="2">
    <location>
        <begin position="150"/>
        <end position="176"/>
    </location>
</feature>
<sequence>MIARLFQGLALTVLFPTIGAITSQWATEHEHGLFIAVLTGYIQLSSIFSTPVSASVGTHLGWPSIFYLHAGVCAFTTLLWLLLHRNTPIDHPLISSREYDEILAGKDTVDCKQPIPYKQIFSSLPVWAVWVAVMGHMFAAQFTVTFLPMYLSWAIGFSVASAGTISAVPLVVQLILKFATGVLSDRLTSLSELAK</sequence>
<proteinExistence type="predicted"/>
<name>A0A1I7YRW6_9BILA</name>
<evidence type="ECO:0000313" key="6">
    <source>
        <dbReference type="WBParaSite" id="L893_g19105.t1"/>
    </source>
</evidence>
<feature type="transmembrane region" description="Helical" evidence="2">
    <location>
        <begin position="124"/>
        <end position="144"/>
    </location>
</feature>
<dbReference type="PANTHER" id="PTHR45757:SF18">
    <property type="entry name" value="MAJOR FACILITATOR SUPERFAMILY (MFS) PROFILE DOMAIN-CONTAINING PROTEIN"/>
    <property type="match status" value="1"/>
</dbReference>
<feature type="chain" id="PRO_5009312503" evidence="3">
    <location>
        <begin position="21"/>
        <end position="195"/>
    </location>
</feature>
<reference evidence="6" key="1">
    <citation type="submission" date="2016-11" db="UniProtKB">
        <authorList>
            <consortium name="WormBaseParasite"/>
        </authorList>
    </citation>
    <scope>IDENTIFICATION</scope>
</reference>
<dbReference type="InterPro" id="IPR011701">
    <property type="entry name" value="MFS"/>
</dbReference>
<keyword evidence="3" id="KW-0732">Signal</keyword>
<keyword evidence="2" id="KW-0472">Membrane</keyword>
<dbReference type="InterPro" id="IPR036259">
    <property type="entry name" value="MFS_trans_sf"/>
</dbReference>